<evidence type="ECO:0000313" key="3">
    <source>
        <dbReference type="Proteomes" id="UP000198287"/>
    </source>
</evidence>
<sequence>MGHRKFGTTKAIKASHTEKPNRKLVPTSKSISKKKIEDRLQFSSKRKTNEWTRNKVTEIDSTFQVLLKDPEVFSNKQANLVNLERLQPSMGTIEDFEMVLAITCEKINKTSVAD</sequence>
<reference evidence="2 3" key="1">
    <citation type="submission" date="2015-12" db="EMBL/GenBank/DDBJ databases">
        <title>The genome of Folsomia candida.</title>
        <authorList>
            <person name="Faddeeva A."/>
            <person name="Derks M.F."/>
            <person name="Anvar Y."/>
            <person name="Smit S."/>
            <person name="Van Straalen N."/>
            <person name="Roelofs D."/>
        </authorList>
    </citation>
    <scope>NUCLEOTIDE SEQUENCE [LARGE SCALE GENOMIC DNA]</scope>
    <source>
        <strain evidence="2 3">VU population</strain>
        <tissue evidence="2">Whole body</tissue>
    </source>
</reference>
<feature type="region of interest" description="Disordered" evidence="1">
    <location>
        <begin position="1"/>
        <end position="28"/>
    </location>
</feature>
<evidence type="ECO:0000256" key="1">
    <source>
        <dbReference type="SAM" id="MobiDB-lite"/>
    </source>
</evidence>
<name>A0A226F2Y9_FOLCA</name>
<proteinExistence type="predicted"/>
<gene>
    <name evidence="2" type="ORF">Fcan01_03677</name>
</gene>
<keyword evidence="3" id="KW-1185">Reference proteome</keyword>
<dbReference type="Proteomes" id="UP000198287">
    <property type="component" value="Unassembled WGS sequence"/>
</dbReference>
<comment type="caution">
    <text evidence="2">The sequence shown here is derived from an EMBL/GenBank/DDBJ whole genome shotgun (WGS) entry which is preliminary data.</text>
</comment>
<dbReference type="AlphaFoldDB" id="A0A226F2Y9"/>
<organism evidence="2 3">
    <name type="scientific">Folsomia candida</name>
    <name type="common">Springtail</name>
    <dbReference type="NCBI Taxonomy" id="158441"/>
    <lineage>
        <taxon>Eukaryota</taxon>
        <taxon>Metazoa</taxon>
        <taxon>Ecdysozoa</taxon>
        <taxon>Arthropoda</taxon>
        <taxon>Hexapoda</taxon>
        <taxon>Collembola</taxon>
        <taxon>Entomobryomorpha</taxon>
        <taxon>Isotomoidea</taxon>
        <taxon>Isotomidae</taxon>
        <taxon>Proisotominae</taxon>
        <taxon>Folsomia</taxon>
    </lineage>
</organism>
<dbReference type="EMBL" id="LNIX01000001">
    <property type="protein sequence ID" value="OXA64143.1"/>
    <property type="molecule type" value="Genomic_DNA"/>
</dbReference>
<evidence type="ECO:0000313" key="2">
    <source>
        <dbReference type="EMBL" id="OXA64143.1"/>
    </source>
</evidence>
<accession>A0A226F2Y9</accession>
<protein>
    <submittedName>
        <fullName evidence="2">Uncharacterized protein</fullName>
    </submittedName>
</protein>